<dbReference type="PRINTS" id="PR00112">
    <property type="entry name" value="ACYLPHPHTASE"/>
</dbReference>
<reference evidence="10" key="1">
    <citation type="submission" date="2025-08" db="UniProtKB">
        <authorList>
            <consortium name="RefSeq"/>
        </authorList>
    </citation>
    <scope>IDENTIFICATION</scope>
    <source>
        <tissue evidence="10">Silk gland</tissue>
    </source>
</reference>
<dbReference type="Gene3D" id="3.30.70.100">
    <property type="match status" value="1"/>
</dbReference>
<dbReference type="Proteomes" id="UP000504629">
    <property type="component" value="Unplaced"/>
</dbReference>
<comment type="catalytic activity">
    <reaction evidence="4 5 6">
        <text>an acyl phosphate + H2O = a carboxylate + phosphate + H(+)</text>
        <dbReference type="Rhea" id="RHEA:14965"/>
        <dbReference type="ChEBI" id="CHEBI:15377"/>
        <dbReference type="ChEBI" id="CHEBI:15378"/>
        <dbReference type="ChEBI" id="CHEBI:29067"/>
        <dbReference type="ChEBI" id="CHEBI:43474"/>
        <dbReference type="ChEBI" id="CHEBI:59918"/>
        <dbReference type="EC" id="3.6.1.7"/>
    </reaction>
</comment>
<protein>
    <recommendedName>
        <fullName evidence="2 5">Acylphosphatase</fullName>
        <ecNumber evidence="2 5">3.6.1.7</ecNumber>
    </recommendedName>
</protein>
<dbReference type="SUPFAM" id="SSF54975">
    <property type="entry name" value="Acylphosphatase/BLUF domain-like"/>
    <property type="match status" value="1"/>
</dbReference>
<dbReference type="InterPro" id="IPR020456">
    <property type="entry name" value="Acylphosphatase"/>
</dbReference>
<evidence type="ECO:0000313" key="9">
    <source>
        <dbReference type="Proteomes" id="UP000504629"/>
    </source>
</evidence>
<feature type="active site" evidence="5">
    <location>
        <position position="37"/>
    </location>
</feature>
<evidence type="ECO:0000256" key="1">
    <source>
        <dbReference type="ARBA" id="ARBA00005614"/>
    </source>
</evidence>
<dbReference type="GO" id="GO:0003998">
    <property type="term" value="F:acylphosphatase activity"/>
    <property type="evidence" value="ECO:0007669"/>
    <property type="project" value="UniProtKB-EC"/>
</dbReference>
<dbReference type="PANTHER" id="PTHR10029">
    <property type="entry name" value="ACYLPHOSPHATASE"/>
    <property type="match status" value="1"/>
</dbReference>
<evidence type="ECO:0000256" key="4">
    <source>
        <dbReference type="ARBA" id="ARBA00047645"/>
    </source>
</evidence>
<dbReference type="PROSITE" id="PS00150">
    <property type="entry name" value="ACYLPHOSPHATASE_1"/>
    <property type="match status" value="1"/>
</dbReference>
<keyword evidence="9" id="KW-1185">Reference proteome</keyword>
<evidence type="ECO:0000256" key="5">
    <source>
        <dbReference type="PROSITE-ProRule" id="PRU00520"/>
    </source>
</evidence>
<evidence type="ECO:0000256" key="7">
    <source>
        <dbReference type="RuleBase" id="RU004168"/>
    </source>
</evidence>
<dbReference type="AlphaFoldDB" id="A0A6J2JWW3"/>
<keyword evidence="3 5" id="KW-0378">Hydrolase</keyword>
<feature type="domain" description="Acylphosphatase-like" evidence="8">
    <location>
        <begin position="4"/>
        <end position="129"/>
    </location>
</feature>
<accession>A0A6J2JWW3</accession>
<evidence type="ECO:0000313" key="10">
    <source>
        <dbReference type="RefSeq" id="XP_028034040.1"/>
    </source>
</evidence>
<dbReference type="OrthoDB" id="7961613at2759"/>
<name>A0A6J2JWW3_BOMMA</name>
<evidence type="ECO:0000256" key="2">
    <source>
        <dbReference type="ARBA" id="ARBA00012150"/>
    </source>
</evidence>
<dbReference type="InterPro" id="IPR001792">
    <property type="entry name" value="Acylphosphatase-like_dom"/>
</dbReference>
<gene>
    <name evidence="10" type="primary">LOC114245922</name>
</gene>
<dbReference type="KEGG" id="bman:114245922"/>
<comment type="similarity">
    <text evidence="1 7">Belongs to the acylphosphatase family.</text>
</comment>
<dbReference type="RefSeq" id="XP_028034040.1">
    <property type="nucleotide sequence ID" value="XM_028178239.1"/>
</dbReference>
<dbReference type="InterPro" id="IPR036046">
    <property type="entry name" value="Acylphosphatase-like_dom_sf"/>
</dbReference>
<dbReference type="EC" id="3.6.1.7" evidence="2 5"/>
<evidence type="ECO:0000259" key="8">
    <source>
        <dbReference type="PROSITE" id="PS51160"/>
    </source>
</evidence>
<dbReference type="Pfam" id="PF00708">
    <property type="entry name" value="Acylphosphatase"/>
    <property type="match status" value="1"/>
</dbReference>
<proteinExistence type="inferred from homology"/>
<evidence type="ECO:0000256" key="6">
    <source>
        <dbReference type="RuleBase" id="RU000553"/>
    </source>
</evidence>
<organism evidence="9 10">
    <name type="scientific">Bombyx mandarina</name>
    <name type="common">Wild silk moth</name>
    <name type="synonym">Wild silkworm</name>
    <dbReference type="NCBI Taxonomy" id="7092"/>
    <lineage>
        <taxon>Eukaryota</taxon>
        <taxon>Metazoa</taxon>
        <taxon>Ecdysozoa</taxon>
        <taxon>Arthropoda</taxon>
        <taxon>Hexapoda</taxon>
        <taxon>Insecta</taxon>
        <taxon>Pterygota</taxon>
        <taxon>Neoptera</taxon>
        <taxon>Endopterygota</taxon>
        <taxon>Lepidoptera</taxon>
        <taxon>Glossata</taxon>
        <taxon>Ditrysia</taxon>
        <taxon>Bombycoidea</taxon>
        <taxon>Bombycidae</taxon>
        <taxon>Bombycinae</taxon>
        <taxon>Bombyx</taxon>
    </lineage>
</organism>
<dbReference type="InterPro" id="IPR017968">
    <property type="entry name" value="Acylphosphatase_CS"/>
</dbReference>
<sequence length="131" mass="15194">MFRALDFEVFGRVQGVFFRKYTKEQADKLGLRGWCKNTAQGTVLGHMQGTLDKIEVISSETAESYIQIKLNPTYLYATFTKEKCHILNSRYKMHWLKTTGSPSSKIDKVEFRNVKEISELTYDNFSIAKDH</sequence>
<dbReference type="PROSITE" id="PS51160">
    <property type="entry name" value="ACYLPHOSPHATASE_3"/>
    <property type="match status" value="1"/>
</dbReference>
<dbReference type="PROSITE" id="PS00151">
    <property type="entry name" value="ACYLPHOSPHATASE_2"/>
    <property type="match status" value="1"/>
</dbReference>
<evidence type="ECO:0000256" key="3">
    <source>
        <dbReference type="ARBA" id="ARBA00022801"/>
    </source>
</evidence>
<dbReference type="GeneID" id="114245922"/>
<feature type="active site" evidence="5">
    <location>
        <position position="19"/>
    </location>
</feature>
<dbReference type="PANTHER" id="PTHR10029:SF3">
    <property type="entry name" value="ACYLPHOSPHATASE-RELATED"/>
    <property type="match status" value="1"/>
</dbReference>